<feature type="transmembrane region" description="Helical" evidence="14">
    <location>
        <begin position="424"/>
        <end position="441"/>
    </location>
</feature>
<keyword evidence="9 14" id="KW-0472">Membrane</keyword>
<dbReference type="PRINTS" id="PR00162">
    <property type="entry name" value="RIESKE"/>
</dbReference>
<proteinExistence type="inferred from homology"/>
<dbReference type="Gene3D" id="1.20.5.270">
    <property type="entry name" value="Ubiquinol cytochrome reductase, transmembrane domain"/>
    <property type="match status" value="1"/>
</dbReference>
<protein>
    <recommendedName>
        <fullName evidence="12">Cytochrome b-c1 complex subunit Rieske, mitochondrial</fullName>
    </recommendedName>
</protein>
<keyword evidence="6 14" id="KW-1133">Transmembrane helix</keyword>
<feature type="transmembrane region" description="Helical" evidence="14">
    <location>
        <begin position="58"/>
        <end position="78"/>
    </location>
</feature>
<dbReference type="NCBIfam" id="TIGR01416">
    <property type="entry name" value="Rieske_proteo"/>
    <property type="match status" value="1"/>
</dbReference>
<feature type="region of interest" description="Disordered" evidence="13">
    <location>
        <begin position="314"/>
        <end position="421"/>
    </location>
</feature>
<dbReference type="InterPro" id="IPR005805">
    <property type="entry name" value="Rieske_Fe-S_prot_C"/>
</dbReference>
<dbReference type="SUPFAM" id="SSF50022">
    <property type="entry name" value="ISP domain"/>
    <property type="match status" value="1"/>
</dbReference>
<evidence type="ECO:0000313" key="17">
    <source>
        <dbReference type="Proteomes" id="UP000279236"/>
    </source>
</evidence>
<feature type="transmembrane region" description="Helical" evidence="14">
    <location>
        <begin position="266"/>
        <end position="286"/>
    </location>
</feature>
<evidence type="ECO:0000256" key="5">
    <source>
        <dbReference type="ARBA" id="ARBA00022723"/>
    </source>
</evidence>
<reference evidence="16 17" key="1">
    <citation type="submission" date="2018-11" db="EMBL/GenBank/DDBJ databases">
        <title>Genome sequence of Apiotrichum porosum DSM 27194.</title>
        <authorList>
            <person name="Aliyu H."/>
            <person name="Gorte O."/>
            <person name="Ochsenreither K."/>
        </authorList>
    </citation>
    <scope>NUCLEOTIDE SEQUENCE [LARGE SCALE GENOMIC DNA]</scope>
    <source>
        <strain evidence="16 17">DSM 27194</strain>
    </source>
</reference>
<comment type="caution">
    <text evidence="16">The sequence shown here is derived from an EMBL/GenBank/DDBJ whole genome shotgun (WGS) entry which is preliminary data.</text>
</comment>
<evidence type="ECO:0000256" key="4">
    <source>
        <dbReference type="ARBA" id="ARBA00022714"/>
    </source>
</evidence>
<dbReference type="STRING" id="105984.A0A427YA69"/>
<dbReference type="GO" id="GO:0016020">
    <property type="term" value="C:membrane"/>
    <property type="evidence" value="ECO:0007669"/>
    <property type="project" value="UniProtKB-SubCell"/>
</dbReference>
<keyword evidence="7" id="KW-0408">Iron</keyword>
<evidence type="ECO:0000256" key="12">
    <source>
        <dbReference type="ARBA" id="ARBA00072517"/>
    </source>
</evidence>
<dbReference type="InterPro" id="IPR036922">
    <property type="entry name" value="Rieske_2Fe-2S_sf"/>
</dbReference>
<dbReference type="Pfam" id="PF02921">
    <property type="entry name" value="UCR_TM"/>
    <property type="match status" value="1"/>
</dbReference>
<dbReference type="InterPro" id="IPR004192">
    <property type="entry name" value="Rieske_TM"/>
</dbReference>
<keyword evidence="17" id="KW-1185">Reference proteome</keyword>
<dbReference type="AlphaFoldDB" id="A0A427YA69"/>
<dbReference type="SUPFAM" id="SSF81502">
    <property type="entry name" value="ISP transmembrane anchor"/>
    <property type="match status" value="1"/>
</dbReference>
<evidence type="ECO:0000259" key="15">
    <source>
        <dbReference type="PROSITE" id="PS51296"/>
    </source>
</evidence>
<keyword evidence="4" id="KW-0001">2Fe-2S</keyword>
<feature type="compositionally biased region" description="Basic and acidic residues" evidence="13">
    <location>
        <begin position="338"/>
        <end position="347"/>
    </location>
</feature>
<sequence>MAVTMGTDTPGWAAQLRAAIPEPHPMCAADIVLAHVVIIATILALVPPPTRTVRIVRAVLAPVIFLVWLYLGYVPLLRTPQERWGTSMLLFSFGVRTFEWLILFPPEHNAYRIRHLPDGSVIPEPVPEGWTWAKARWAASLWWSWRGIGWNFAPPLASNMAAEPFKRNSSRRAYVIHRSLYLVAVFLVEDLASTFMRIAAPDFFITATTPYSSLSTGQRAAYSIAVVVRIVTSIEFTHVGISIACVMAGGYFGISEDSELFSPWGWPPMFGSLGSIAAHPGLGYMWTRAWNQYNRRVLSQIGWVLIGERLLRMPPTGENVKNPKPRPVEPAAPSIKHKGVEHAKDNIIADIVPPTPPPDTPPADDNDNSNLDTLDKLGKVDGHLSSHLRRRQATQQPAMPLTPPDSGRSSPAQRTKRQSKVPSMVVNLAKSVIVFLLSGLHHDYASIVLLLDAIGRGDAPFSAINLTPFFVVQPLALAAEAIFKHMWRAFKRRVGLKETPALREAERVVALVWMWVFLGWSAGWFVEGMSRIGVWRQFPNSKDRHYSAVCLPMVFAATQAWAVFLVVAAAASLASLPTSRPHHSSPKMALTRINLAPTARTLASGVPAARVALRLPPAPHHGHGADGPRSDAPAKFAGGFNGVASVARINAGPNGVFGQRRMHTSSKALAGRASTGVPDFSAYKTGNESRNTNVSYFMVGALGALAASGAKSTVTDILSNMAASADVLALAKIEVEMGAIPEGKNLIVKWRGKPVFIRHRTPDEIEEARSVDVKSLRDPETDEQRTQRAEWLVMVGVCTHLGCVPIGEAGDFGGWFCPCHGSHYDISGRIRKGPAPLNLEIPQYGFNDDEEKIVVG</sequence>
<dbReference type="PROSITE" id="PS51296">
    <property type="entry name" value="RIESKE"/>
    <property type="match status" value="1"/>
</dbReference>
<dbReference type="OrthoDB" id="1637982at2759"/>
<comment type="similarity">
    <text evidence="2">Belongs to the Rieske iron-sulfur protein family.</text>
</comment>
<keyword evidence="10" id="KW-1015">Disulfide bond</keyword>
<comment type="subcellular location">
    <subcellularLocation>
        <location evidence="1">Membrane</location>
        <topology evidence="1">Single-pass membrane protein</topology>
    </subcellularLocation>
</comment>
<evidence type="ECO:0000256" key="3">
    <source>
        <dbReference type="ARBA" id="ARBA00022692"/>
    </source>
</evidence>
<dbReference type="Proteomes" id="UP000279236">
    <property type="component" value="Unassembled WGS sequence"/>
</dbReference>
<feature type="domain" description="Rieske" evidence="15">
    <location>
        <begin position="762"/>
        <end position="853"/>
    </location>
</feature>
<evidence type="ECO:0000256" key="7">
    <source>
        <dbReference type="ARBA" id="ARBA00023004"/>
    </source>
</evidence>
<dbReference type="CDD" id="cd03470">
    <property type="entry name" value="Rieske_cytochrome_bc1"/>
    <property type="match status" value="1"/>
</dbReference>
<feature type="transmembrane region" description="Helical" evidence="14">
    <location>
        <begin position="236"/>
        <end position="254"/>
    </location>
</feature>
<evidence type="ECO:0000256" key="6">
    <source>
        <dbReference type="ARBA" id="ARBA00022989"/>
    </source>
</evidence>
<evidence type="ECO:0000256" key="13">
    <source>
        <dbReference type="SAM" id="MobiDB-lite"/>
    </source>
</evidence>
<gene>
    <name evidence="16" type="ORF">EHS24_000526</name>
</gene>
<dbReference type="Gene3D" id="2.102.10.10">
    <property type="entry name" value="Rieske [2Fe-2S] iron-sulphur domain"/>
    <property type="match status" value="1"/>
</dbReference>
<dbReference type="InterPro" id="IPR037008">
    <property type="entry name" value="bc1_Rieske_TM_sf"/>
</dbReference>
<dbReference type="InterPro" id="IPR014349">
    <property type="entry name" value="Rieske_Fe-S_prot"/>
</dbReference>
<dbReference type="Pfam" id="PF00355">
    <property type="entry name" value="Rieske"/>
    <property type="match status" value="1"/>
</dbReference>
<keyword evidence="5" id="KW-0479">Metal-binding</keyword>
<evidence type="ECO:0000256" key="8">
    <source>
        <dbReference type="ARBA" id="ARBA00023014"/>
    </source>
</evidence>
<dbReference type="EMBL" id="RSCE01000001">
    <property type="protein sequence ID" value="RSH88003.1"/>
    <property type="molecule type" value="Genomic_DNA"/>
</dbReference>
<dbReference type="GO" id="GO:0051537">
    <property type="term" value="F:2 iron, 2 sulfur cluster binding"/>
    <property type="evidence" value="ECO:0007669"/>
    <property type="project" value="UniProtKB-KW"/>
</dbReference>
<dbReference type="RefSeq" id="XP_028480211.1">
    <property type="nucleotide sequence ID" value="XM_028616354.1"/>
</dbReference>
<dbReference type="GO" id="GO:0008121">
    <property type="term" value="F:quinol-cytochrome-c reductase activity"/>
    <property type="evidence" value="ECO:0007669"/>
    <property type="project" value="InterPro"/>
</dbReference>
<accession>A0A427YA69</accession>
<dbReference type="FunFam" id="2.102.10.10:FF:000001">
    <property type="entry name" value="Cytochrome b-c1 complex subunit Rieske, mitochondrial"/>
    <property type="match status" value="1"/>
</dbReference>
<feature type="transmembrane region" description="Helical" evidence="14">
    <location>
        <begin position="546"/>
        <end position="574"/>
    </location>
</feature>
<evidence type="ECO:0000256" key="1">
    <source>
        <dbReference type="ARBA" id="ARBA00004167"/>
    </source>
</evidence>
<organism evidence="16 17">
    <name type="scientific">Apiotrichum porosum</name>
    <dbReference type="NCBI Taxonomy" id="105984"/>
    <lineage>
        <taxon>Eukaryota</taxon>
        <taxon>Fungi</taxon>
        <taxon>Dikarya</taxon>
        <taxon>Basidiomycota</taxon>
        <taxon>Agaricomycotina</taxon>
        <taxon>Tremellomycetes</taxon>
        <taxon>Trichosporonales</taxon>
        <taxon>Trichosporonaceae</taxon>
        <taxon>Apiotrichum</taxon>
    </lineage>
</organism>
<keyword evidence="8" id="KW-0411">Iron-sulfur</keyword>
<evidence type="ECO:0000256" key="9">
    <source>
        <dbReference type="ARBA" id="ARBA00023136"/>
    </source>
</evidence>
<feature type="transmembrane region" description="Helical" evidence="14">
    <location>
        <begin position="84"/>
        <end position="104"/>
    </location>
</feature>
<comment type="cofactor">
    <cofactor evidence="11">
        <name>[2Fe-2S] cluster</name>
        <dbReference type="ChEBI" id="CHEBI:190135"/>
    </cofactor>
</comment>
<dbReference type="InterPro" id="IPR006317">
    <property type="entry name" value="Ubiquinol_cyt_c_Rdtase_Fe-S-su"/>
</dbReference>
<dbReference type="PANTHER" id="PTHR10134">
    <property type="entry name" value="CYTOCHROME B-C1 COMPLEX SUBUNIT RIESKE, MITOCHONDRIAL"/>
    <property type="match status" value="1"/>
</dbReference>
<evidence type="ECO:0000313" key="16">
    <source>
        <dbReference type="EMBL" id="RSH88003.1"/>
    </source>
</evidence>
<evidence type="ECO:0000256" key="10">
    <source>
        <dbReference type="ARBA" id="ARBA00023157"/>
    </source>
</evidence>
<name>A0A427YA69_9TREE</name>
<evidence type="ECO:0000256" key="2">
    <source>
        <dbReference type="ARBA" id="ARBA00010651"/>
    </source>
</evidence>
<feature type="transmembrane region" description="Helical" evidence="14">
    <location>
        <begin position="461"/>
        <end position="483"/>
    </location>
</feature>
<evidence type="ECO:0000256" key="14">
    <source>
        <dbReference type="SAM" id="Phobius"/>
    </source>
</evidence>
<dbReference type="GeneID" id="39585069"/>
<evidence type="ECO:0000256" key="11">
    <source>
        <dbReference type="ARBA" id="ARBA00034078"/>
    </source>
</evidence>
<feature type="compositionally biased region" description="Basic and acidic residues" evidence="13">
    <location>
        <begin position="373"/>
        <end position="384"/>
    </location>
</feature>
<keyword evidence="3 14" id="KW-0812">Transmembrane</keyword>
<feature type="transmembrane region" description="Helical" evidence="14">
    <location>
        <begin position="28"/>
        <end position="46"/>
    </location>
</feature>
<dbReference type="GO" id="GO:0046872">
    <property type="term" value="F:metal ion binding"/>
    <property type="evidence" value="ECO:0007669"/>
    <property type="project" value="UniProtKB-KW"/>
</dbReference>
<dbReference type="InterPro" id="IPR017941">
    <property type="entry name" value="Rieske_2Fe-2S"/>
</dbReference>